<dbReference type="Proteomes" id="UP000184510">
    <property type="component" value="Unassembled WGS sequence"/>
</dbReference>
<proteinExistence type="predicted"/>
<sequence length="125" mass="15029">MARYWKEKLDTTKHRDFMSTVHIDGMPLYPPRDNLLDKWVYFAEADGHQLQFISRDQVQEALDYFSLKIHASTMHEGIDLEHYWQYWHERLPKGMHSQRSKKIWIPTLQKLLSAIDTDKVQTRLS</sequence>
<name>A0A1M6BSL9_9BACT</name>
<accession>A0A1M6BSL9</accession>
<dbReference type="EMBL" id="FQYR01000002">
    <property type="protein sequence ID" value="SHI51706.1"/>
    <property type="molecule type" value="Genomic_DNA"/>
</dbReference>
<evidence type="ECO:0000313" key="1">
    <source>
        <dbReference type="EMBL" id="SHI51706.1"/>
    </source>
</evidence>
<gene>
    <name evidence="1" type="ORF">SAMN02745181_0298</name>
</gene>
<protein>
    <submittedName>
        <fullName evidence="1">Uncharacterized protein</fullName>
    </submittedName>
</protein>
<keyword evidence="2" id="KW-1185">Reference proteome</keyword>
<dbReference type="STRING" id="1123071.SAMN02745181_0298"/>
<organism evidence="1 2">
    <name type="scientific">Rubritalea squalenifaciens DSM 18772</name>
    <dbReference type="NCBI Taxonomy" id="1123071"/>
    <lineage>
        <taxon>Bacteria</taxon>
        <taxon>Pseudomonadati</taxon>
        <taxon>Verrucomicrobiota</taxon>
        <taxon>Verrucomicrobiia</taxon>
        <taxon>Verrucomicrobiales</taxon>
        <taxon>Rubritaleaceae</taxon>
        <taxon>Rubritalea</taxon>
    </lineage>
</organism>
<reference evidence="1 2" key="1">
    <citation type="submission" date="2016-11" db="EMBL/GenBank/DDBJ databases">
        <authorList>
            <person name="Jaros S."/>
            <person name="Januszkiewicz K."/>
            <person name="Wedrychowicz H."/>
        </authorList>
    </citation>
    <scope>NUCLEOTIDE SEQUENCE [LARGE SCALE GENOMIC DNA]</scope>
    <source>
        <strain evidence="1 2">DSM 18772</strain>
    </source>
</reference>
<evidence type="ECO:0000313" key="2">
    <source>
        <dbReference type="Proteomes" id="UP000184510"/>
    </source>
</evidence>
<dbReference type="AlphaFoldDB" id="A0A1M6BSL9"/>
<dbReference type="InParanoid" id="A0A1M6BSL9"/>